<accession>A0A916J773</accession>
<keyword evidence="2" id="KW-0969">Cilium</keyword>
<dbReference type="Pfam" id="PF05229">
    <property type="entry name" value="SCPU"/>
    <property type="match status" value="1"/>
</dbReference>
<name>A0A916J773_9PROT</name>
<dbReference type="Gene3D" id="2.60.40.1090">
    <property type="entry name" value="Fimbrial-type adhesion domain"/>
    <property type="match status" value="1"/>
</dbReference>
<dbReference type="InterPro" id="IPR036937">
    <property type="entry name" value="Adhesion_dom_fimbrial_sf"/>
</dbReference>
<gene>
    <name evidence="2" type="ORF">GTOL_12596</name>
</gene>
<protein>
    <submittedName>
        <fullName evidence="2">Flagellar hook-length control protein fliK</fullName>
    </submittedName>
</protein>
<dbReference type="GO" id="GO:0009289">
    <property type="term" value="C:pilus"/>
    <property type="evidence" value="ECO:0007669"/>
    <property type="project" value="InterPro"/>
</dbReference>
<evidence type="ECO:0000313" key="2">
    <source>
        <dbReference type="EMBL" id="CAG4884713.1"/>
    </source>
</evidence>
<keyword evidence="2" id="KW-0966">Cell projection</keyword>
<dbReference type="InterPro" id="IPR007893">
    <property type="entry name" value="Spore_coat_U/FanG"/>
</dbReference>
<reference evidence="2" key="1">
    <citation type="submission" date="2021-04" db="EMBL/GenBank/DDBJ databases">
        <authorList>
            <person name="Hornung B."/>
        </authorList>
    </citation>
    <scope>NUCLEOTIDE SEQUENCE</scope>
    <source>
        <strain evidence="2">G5G6</strain>
    </source>
</reference>
<feature type="domain" description="Spore coat protein U/FanG" evidence="1">
    <location>
        <begin position="10"/>
        <end position="136"/>
    </location>
</feature>
<keyword evidence="3" id="KW-1185">Reference proteome</keyword>
<evidence type="ECO:0000313" key="3">
    <source>
        <dbReference type="Proteomes" id="UP000742786"/>
    </source>
</evidence>
<organism evidence="2 3">
    <name type="scientific">Georgfuchsia toluolica</name>
    <dbReference type="NCBI Taxonomy" id="424218"/>
    <lineage>
        <taxon>Bacteria</taxon>
        <taxon>Pseudomonadati</taxon>
        <taxon>Pseudomonadota</taxon>
        <taxon>Betaproteobacteria</taxon>
        <taxon>Nitrosomonadales</taxon>
        <taxon>Sterolibacteriaceae</taxon>
        <taxon>Georgfuchsia</taxon>
    </lineage>
</organism>
<dbReference type="Proteomes" id="UP000742786">
    <property type="component" value="Unassembled WGS sequence"/>
</dbReference>
<dbReference type="GO" id="GO:0007155">
    <property type="term" value="P:cell adhesion"/>
    <property type="evidence" value="ECO:0007669"/>
    <property type="project" value="InterPro"/>
</dbReference>
<comment type="caution">
    <text evidence="2">The sequence shown here is derived from an EMBL/GenBank/DDBJ whole genome shotgun (WGS) entry which is preliminary data.</text>
</comment>
<evidence type="ECO:0000259" key="1">
    <source>
        <dbReference type="Pfam" id="PF05229"/>
    </source>
</evidence>
<proteinExistence type="predicted"/>
<sequence>MAGGNAGVSVSATVLSKNSCKFQGSVAIALAFGNISPASATPATASASLAFSCGGASPSVTYALNQDSGMYKAGPNANRMKHATQAAYLPYTLTITPSSGTVAKNATQSVTVSGSVAPADFQDATAGVYADTVVITLNP</sequence>
<dbReference type="EMBL" id="CAJQUM010000001">
    <property type="protein sequence ID" value="CAG4884713.1"/>
    <property type="molecule type" value="Genomic_DNA"/>
</dbReference>
<keyword evidence="2" id="KW-0282">Flagellum</keyword>
<dbReference type="AlphaFoldDB" id="A0A916J773"/>